<name>A0A401IPA1_9VIRU</name>
<dbReference type="EMBL" id="BFCE01000002">
    <property type="protein sequence ID" value="GBG35448.1"/>
    <property type="molecule type" value="Genomic_DNA"/>
</dbReference>
<proteinExistence type="predicted"/>
<accession>A0A401IPA1</accession>
<protein>
    <submittedName>
        <fullName evidence="1">Wsv134-like protein</fullName>
    </submittedName>
</protein>
<reference evidence="1" key="1">
    <citation type="journal article" date="2018" name="J. Virol.">
        <title>Crustacean Genome Exploration Reveals the Evolutionary Origin of White Spot Syndrome Virus.</title>
        <authorList>
            <person name="Kawato S."/>
            <person name="Shitara A."/>
            <person name="Wang Y."/>
            <person name="Nozaki R."/>
            <person name="Kondo H."/>
            <person name="Hirono I."/>
        </authorList>
    </citation>
    <scope>NUCLEOTIDE SEQUENCE</scope>
    <source>
        <strain evidence="1">Mikawa-1</strain>
    </source>
</reference>
<sequence>MRWFDNTPSKRQELFKTHSGKALIRSVARQAAFLEASTSGGLRKATHRHRRRPTYALGEQKSSEGYAKIQQHTSYPIKDRNQISKHIRGNPFLKRYASLIDNLALSSLPPEVENDTILHIADSKNATVENTSLNIQFAVVDGRLCFYPTQQIGQKVLCGSRDQAAAMFFNAANNKWTHGCNNSFRMVDTSIATRSGFREITLSSRDIRQALLLEDSVKLNVTHFFKYFFFIDN</sequence>
<organism evidence="1">
    <name type="scientific">Metapenaeus ensis nimavirus</name>
    <dbReference type="NCBI Taxonomy" id="2133794"/>
    <lineage>
        <taxon>Viruses</taxon>
        <taxon>Viruses incertae sedis</taxon>
        <taxon>Naldaviricetes</taxon>
        <taxon>Nimaviridae</taxon>
    </lineage>
</organism>
<comment type="caution">
    <text evidence="1">The sequence shown here is derived from an EMBL/GenBank/DDBJ whole genome shotgun (WGS) entry which is preliminary data.</text>
</comment>
<evidence type="ECO:0000313" key="1">
    <source>
        <dbReference type="EMBL" id="GBG35448.1"/>
    </source>
</evidence>